<organism evidence="3 4">
    <name type="scientific">Colletotrichum tanaceti</name>
    <dbReference type="NCBI Taxonomy" id="1306861"/>
    <lineage>
        <taxon>Eukaryota</taxon>
        <taxon>Fungi</taxon>
        <taxon>Dikarya</taxon>
        <taxon>Ascomycota</taxon>
        <taxon>Pezizomycotina</taxon>
        <taxon>Sordariomycetes</taxon>
        <taxon>Hypocreomycetidae</taxon>
        <taxon>Glomerellales</taxon>
        <taxon>Glomerellaceae</taxon>
        <taxon>Colletotrichum</taxon>
        <taxon>Colletotrichum destructivum species complex</taxon>
    </lineage>
</organism>
<dbReference type="AlphaFoldDB" id="A0A4U6X3J1"/>
<feature type="transmembrane region" description="Helical" evidence="1">
    <location>
        <begin position="248"/>
        <end position="269"/>
    </location>
</feature>
<evidence type="ECO:0000313" key="4">
    <source>
        <dbReference type="Proteomes" id="UP000310108"/>
    </source>
</evidence>
<protein>
    <recommendedName>
        <fullName evidence="5">Epoxide hydrolase aurD</fullName>
    </recommendedName>
</protein>
<proteinExistence type="predicted"/>
<sequence length="381" mass="39852">MARAVFTAVLLSILYLANVAINDLSRANGLDDVIQAYGRAEPVPFTSLKPLDGLLTTLVRLFQPVLAGNDPALTLFCVFMVGQLLAVHVVVQVEGLRAGNRGKLISYSTTFWGLGWQIFTIGIALPVYFLVYLYTSPIPAALGSDPFAATAAAAISVGPAQARALPGSLAIGAVLPTLLAALPSPAVIAPRSQEMALAAWQAFPLWSGIAQAILSRLGGSSGASGAVPRTGKHATAAAASGLGDLRRIYALMVPAAGLVFYGVLAYVFWASGWAADPAHETLRAVFVPPSPFSTAKMASVERGLLAMLQWDMYCATLATWTWIAYLSYQAKGAGRVVMDLGRLLAWTAVVGPGGAALAVVWGRDLEILQSGGRGGEKRKTG</sequence>
<dbReference type="EMBL" id="PJEX01000458">
    <property type="protein sequence ID" value="TKW49938.1"/>
    <property type="molecule type" value="Genomic_DNA"/>
</dbReference>
<comment type="caution">
    <text evidence="3">The sequence shown here is derived from an EMBL/GenBank/DDBJ whole genome shotgun (WGS) entry which is preliminary data.</text>
</comment>
<keyword evidence="1" id="KW-0812">Transmembrane</keyword>
<keyword evidence="1" id="KW-0472">Membrane</keyword>
<feature type="signal peptide" evidence="2">
    <location>
        <begin position="1"/>
        <end position="20"/>
    </location>
</feature>
<evidence type="ECO:0000313" key="3">
    <source>
        <dbReference type="EMBL" id="TKW49938.1"/>
    </source>
</evidence>
<feature type="transmembrane region" description="Helical" evidence="1">
    <location>
        <begin position="310"/>
        <end position="328"/>
    </location>
</feature>
<gene>
    <name evidence="3" type="ORF">CTA1_10834</name>
</gene>
<feature type="chain" id="PRO_5020436096" description="Epoxide hydrolase aurD" evidence="2">
    <location>
        <begin position="21"/>
        <end position="381"/>
    </location>
</feature>
<feature type="transmembrane region" description="Helical" evidence="1">
    <location>
        <begin position="72"/>
        <end position="91"/>
    </location>
</feature>
<keyword evidence="2" id="KW-0732">Signal</keyword>
<keyword evidence="4" id="KW-1185">Reference proteome</keyword>
<evidence type="ECO:0008006" key="5">
    <source>
        <dbReference type="Google" id="ProtNLM"/>
    </source>
</evidence>
<feature type="transmembrane region" description="Helical" evidence="1">
    <location>
        <begin position="340"/>
        <end position="361"/>
    </location>
</feature>
<reference evidence="3 4" key="1">
    <citation type="journal article" date="2019" name="PLoS ONE">
        <title>Comparative genome analysis indicates high evolutionary potential of pathogenicity genes in Colletotrichum tanaceti.</title>
        <authorList>
            <person name="Lelwala R.V."/>
            <person name="Korhonen P.K."/>
            <person name="Young N.D."/>
            <person name="Scott J.B."/>
            <person name="Ades P.A."/>
            <person name="Gasser R.B."/>
            <person name="Taylor P.W.J."/>
        </authorList>
    </citation>
    <scope>NUCLEOTIDE SEQUENCE [LARGE SCALE GENOMIC DNA]</scope>
    <source>
        <strain evidence="3">BRIP57314</strain>
    </source>
</reference>
<dbReference type="Proteomes" id="UP000310108">
    <property type="component" value="Unassembled WGS sequence"/>
</dbReference>
<dbReference type="STRING" id="1306861.A0A4U6X3J1"/>
<name>A0A4U6X3J1_9PEZI</name>
<feature type="transmembrane region" description="Helical" evidence="1">
    <location>
        <begin position="111"/>
        <end position="134"/>
    </location>
</feature>
<keyword evidence="1" id="KW-1133">Transmembrane helix</keyword>
<evidence type="ECO:0000256" key="1">
    <source>
        <dbReference type="SAM" id="Phobius"/>
    </source>
</evidence>
<evidence type="ECO:0000256" key="2">
    <source>
        <dbReference type="SAM" id="SignalP"/>
    </source>
</evidence>
<accession>A0A4U6X3J1</accession>
<feature type="transmembrane region" description="Helical" evidence="1">
    <location>
        <begin position="169"/>
        <end position="188"/>
    </location>
</feature>